<reference evidence="1" key="1">
    <citation type="journal article" date="2020" name="Nature">
        <title>Giant virus diversity and host interactions through global metagenomics.</title>
        <authorList>
            <person name="Schulz F."/>
            <person name="Roux S."/>
            <person name="Paez-Espino D."/>
            <person name="Jungbluth S."/>
            <person name="Walsh D.A."/>
            <person name="Denef V.J."/>
            <person name="McMahon K.D."/>
            <person name="Konstantinidis K.T."/>
            <person name="Eloe-Fadrosh E.A."/>
            <person name="Kyrpides N.C."/>
            <person name="Woyke T."/>
        </authorList>
    </citation>
    <scope>NUCLEOTIDE SEQUENCE</scope>
    <source>
        <strain evidence="1">GVMAG-M-3300024510-1</strain>
    </source>
</reference>
<dbReference type="EMBL" id="MN740271">
    <property type="protein sequence ID" value="QHT96945.1"/>
    <property type="molecule type" value="Genomic_DNA"/>
</dbReference>
<proteinExistence type="predicted"/>
<organism evidence="1">
    <name type="scientific">viral metagenome</name>
    <dbReference type="NCBI Taxonomy" id="1070528"/>
    <lineage>
        <taxon>unclassified sequences</taxon>
        <taxon>metagenomes</taxon>
        <taxon>organismal metagenomes</taxon>
    </lineage>
</organism>
<name>A0A6C0IWY6_9ZZZZ</name>
<accession>A0A6C0IWY6</accession>
<evidence type="ECO:0000313" key="1">
    <source>
        <dbReference type="EMBL" id="QHT96945.1"/>
    </source>
</evidence>
<protein>
    <submittedName>
        <fullName evidence="1">Uncharacterized protein</fullName>
    </submittedName>
</protein>
<sequence>MPKRSKVQDCDAGCVGKCTCDDLTDPRLIREDERYAKKRIKPTKEDLDFIVPDSPKGKNARKAIEFVRSQPYSKNYYTMEGEECDCDCHKEHECDDGDDCECEIECECDCNDCSCKCHDEECGEDECMTESELNCTECDCVCHCACHEDDDDEGECDVCDCANYEEYDEEFDPYAEEEGYDYEEEED</sequence>
<dbReference type="AlphaFoldDB" id="A0A6C0IWY6"/>